<evidence type="ECO:0000256" key="3">
    <source>
        <dbReference type="ARBA" id="ARBA00022816"/>
    </source>
</evidence>
<feature type="region of interest" description="Disordered" evidence="9">
    <location>
        <begin position="836"/>
        <end position="855"/>
    </location>
</feature>
<name>A0A4Y9XVV1_9APHY</name>
<evidence type="ECO:0000256" key="6">
    <source>
        <dbReference type="ARBA" id="ARBA00023132"/>
    </source>
</evidence>
<feature type="coiled-coil region" evidence="8">
    <location>
        <begin position="672"/>
        <end position="699"/>
    </location>
</feature>
<dbReference type="Pfam" id="PF10168">
    <property type="entry name" value="Nup88"/>
    <property type="match status" value="2"/>
</dbReference>
<dbReference type="GO" id="GO:0000055">
    <property type="term" value="P:ribosomal large subunit export from nucleus"/>
    <property type="evidence" value="ECO:0007669"/>
    <property type="project" value="InterPro"/>
</dbReference>
<keyword evidence="4" id="KW-0653">Protein transport</keyword>
<protein>
    <submittedName>
        <fullName evidence="10">Uncharacterized protein</fullName>
    </submittedName>
</protein>
<dbReference type="GO" id="GO:0017056">
    <property type="term" value="F:structural constituent of nuclear pore"/>
    <property type="evidence" value="ECO:0007669"/>
    <property type="project" value="InterPro"/>
</dbReference>
<evidence type="ECO:0000256" key="8">
    <source>
        <dbReference type="SAM" id="Coils"/>
    </source>
</evidence>
<dbReference type="STRING" id="34475.A0A4Y9XVV1"/>
<evidence type="ECO:0000256" key="9">
    <source>
        <dbReference type="SAM" id="MobiDB-lite"/>
    </source>
</evidence>
<comment type="caution">
    <text evidence="10">The sequence shown here is derived from an EMBL/GenBank/DDBJ whole genome shotgun (WGS) entry which is preliminary data.</text>
</comment>
<dbReference type="Proteomes" id="UP000298390">
    <property type="component" value="Unassembled WGS sequence"/>
</dbReference>
<dbReference type="GO" id="GO:0005643">
    <property type="term" value="C:nuclear pore"/>
    <property type="evidence" value="ECO:0007669"/>
    <property type="project" value="UniProtKB-SubCell"/>
</dbReference>
<reference evidence="10 11" key="1">
    <citation type="submission" date="2019-01" db="EMBL/GenBank/DDBJ databases">
        <title>Genome sequencing of the rare red list fungi Fomitopsis rosea.</title>
        <authorList>
            <person name="Buettner E."/>
            <person name="Kellner H."/>
        </authorList>
    </citation>
    <scope>NUCLEOTIDE SEQUENCE [LARGE SCALE GENOMIC DNA]</scope>
    <source>
        <strain evidence="10 11">DSM 105464</strain>
    </source>
</reference>
<proteinExistence type="predicted"/>
<dbReference type="InterPro" id="IPR037700">
    <property type="entry name" value="NUP88/NUP82"/>
</dbReference>
<evidence type="ECO:0000313" key="11">
    <source>
        <dbReference type="Proteomes" id="UP000298390"/>
    </source>
</evidence>
<dbReference type="PANTHER" id="PTHR13257">
    <property type="entry name" value="NUCLEOPORIN NUP84-RELATED"/>
    <property type="match status" value="1"/>
</dbReference>
<evidence type="ECO:0000256" key="5">
    <source>
        <dbReference type="ARBA" id="ARBA00023010"/>
    </source>
</evidence>
<gene>
    <name evidence="10" type="ORF">EVJ58_g8896</name>
</gene>
<keyword evidence="6" id="KW-0906">Nuclear pore complex</keyword>
<keyword evidence="8" id="KW-0175">Coiled coil</keyword>
<evidence type="ECO:0000256" key="4">
    <source>
        <dbReference type="ARBA" id="ARBA00022927"/>
    </source>
</evidence>
<comment type="subcellular location">
    <subcellularLocation>
        <location evidence="1">Nucleus</location>
        <location evidence="1">Nuclear pore complex</location>
    </subcellularLocation>
</comment>
<feature type="compositionally biased region" description="Basic and acidic residues" evidence="9">
    <location>
        <begin position="813"/>
        <end position="829"/>
    </location>
</feature>
<keyword evidence="5" id="KW-0811">Translocation</keyword>
<evidence type="ECO:0000256" key="1">
    <source>
        <dbReference type="ARBA" id="ARBA00004567"/>
    </source>
</evidence>
<evidence type="ECO:0000256" key="7">
    <source>
        <dbReference type="ARBA" id="ARBA00023242"/>
    </source>
</evidence>
<evidence type="ECO:0000256" key="2">
    <source>
        <dbReference type="ARBA" id="ARBA00022448"/>
    </source>
</evidence>
<accession>A0A4Y9XVV1</accession>
<sequence>MDKDKEPDWNALLKDHPIFSLPKSVAGIGGKGEASLQLSLSSLPDFKDVDPLHDGPTPSGRRQVMVIKDSELIVAAGSEIRITTLADTKFGRATPKSYKVLHTPNVQFEIHQMTLSPHGKLLAVAGAFQVAVIVLPRAGFTKAVPATIDCKSLQVGQIYHAADSSAPVAKIEWHPWGDGGTTLMVMTIDGKLREYDVSVDPEEPQQVLSFVPDKKKNSFLADEGTEREVASFAFGKGKADWGPLTVYAIMRSGDIYATCPYMPQNASSIPSAYVHALECFVAAKQEYLTQSQGEGSSSRKMTHLYDFQYRYVTALLKQLPPGTVYPAISRPVPMHPPRSIKALPVRQGPFLLQPSPRTIDGSEGGDATDIAYMAFGSDVEEGVEGETERLGLVLASFQDGRVDVYLDVEKVEARWEQKERHDGDLPMLAVYETVDLGIISTLQKISASTSQRLVDLVEGNHPVLYPDPINQDTVYVYHAFGIHALQFESMLRSLALALRDDSSDKDGSSLDMSLQVCKGTEVHPIISTFDIESRSSSPIVGVSVPGDVYLTYSIFILTAAMRLTVFPLNLRSETPYSVSSEFPALKDKAPSPKLLPAPEQTQYDNLLGSEVYSIPAILANAQGLPAYARLSLPPNAKAEFMVTPDTLRYLGKVAEHITSQIRDVVLAHRVAETRAQLQLQELQRQRQRVKMMLDKVAQLKDGRRERTVKRVEELQASQKAIMARADAVLQSMVQKASPALSENESKWFEELRRMKAEVMGVGKYDDRALSSRLKLLQKEVDRLLPQLREMKEVDRRRQQLRGSEMLGVTQASELRKRSGEERNRIESMRKELVQLASRLDMTLEPPPNLKEPADT</sequence>
<keyword evidence="3" id="KW-0509">mRNA transport</keyword>
<dbReference type="PANTHER" id="PTHR13257:SF0">
    <property type="entry name" value="NUCLEAR PORE COMPLEX PROTEIN NUP88"/>
    <property type="match status" value="1"/>
</dbReference>
<organism evidence="10 11">
    <name type="scientific">Rhodofomes roseus</name>
    <dbReference type="NCBI Taxonomy" id="34475"/>
    <lineage>
        <taxon>Eukaryota</taxon>
        <taxon>Fungi</taxon>
        <taxon>Dikarya</taxon>
        <taxon>Basidiomycota</taxon>
        <taxon>Agaricomycotina</taxon>
        <taxon>Agaricomycetes</taxon>
        <taxon>Polyporales</taxon>
        <taxon>Rhodofomes</taxon>
    </lineage>
</organism>
<dbReference type="InterPro" id="IPR019321">
    <property type="entry name" value="Nucleoporin_Nup88"/>
</dbReference>
<dbReference type="GO" id="GO:0000056">
    <property type="term" value="P:ribosomal small subunit export from nucleus"/>
    <property type="evidence" value="ECO:0007669"/>
    <property type="project" value="InterPro"/>
</dbReference>
<dbReference type="EMBL" id="SEKV01000704">
    <property type="protein sequence ID" value="TFY54384.1"/>
    <property type="molecule type" value="Genomic_DNA"/>
</dbReference>
<keyword evidence="7" id="KW-0539">Nucleus</keyword>
<dbReference type="GO" id="GO:0006406">
    <property type="term" value="P:mRNA export from nucleus"/>
    <property type="evidence" value="ECO:0007669"/>
    <property type="project" value="TreeGrafter"/>
</dbReference>
<dbReference type="InterPro" id="IPR036322">
    <property type="entry name" value="WD40_repeat_dom_sf"/>
</dbReference>
<dbReference type="AlphaFoldDB" id="A0A4Y9XVV1"/>
<keyword evidence="2" id="KW-0813">Transport</keyword>
<dbReference type="SUPFAM" id="SSF50978">
    <property type="entry name" value="WD40 repeat-like"/>
    <property type="match status" value="1"/>
</dbReference>
<evidence type="ECO:0000313" key="10">
    <source>
        <dbReference type="EMBL" id="TFY54384.1"/>
    </source>
</evidence>
<feature type="region of interest" description="Disordered" evidence="9">
    <location>
        <begin position="794"/>
        <end position="829"/>
    </location>
</feature>
<dbReference type="GO" id="GO:0006606">
    <property type="term" value="P:protein import into nucleus"/>
    <property type="evidence" value="ECO:0007669"/>
    <property type="project" value="TreeGrafter"/>
</dbReference>